<evidence type="ECO:0000313" key="9">
    <source>
        <dbReference type="EMBL" id="KAB2005379.1"/>
    </source>
</evidence>
<evidence type="ECO:0000256" key="4">
    <source>
        <dbReference type="ARBA" id="ARBA00022692"/>
    </source>
</evidence>
<gene>
    <name evidence="9" type="ORF">ES319_D11G265500v1</name>
</gene>
<dbReference type="PANTHER" id="PTHR31142:SF3">
    <property type="entry name" value="THH1_TOM1_TOM3 DOMAIN-CONTAINING PROTEIN"/>
    <property type="match status" value="1"/>
</dbReference>
<evidence type="ECO:0000256" key="1">
    <source>
        <dbReference type="ARBA" id="ARBA00004128"/>
    </source>
</evidence>
<keyword evidence="3" id="KW-0926">Vacuole</keyword>
<evidence type="ECO:0000256" key="5">
    <source>
        <dbReference type="ARBA" id="ARBA00022989"/>
    </source>
</evidence>
<evidence type="ECO:0000256" key="2">
    <source>
        <dbReference type="ARBA" id="ARBA00006779"/>
    </source>
</evidence>
<dbReference type="Pfam" id="PF06454">
    <property type="entry name" value="THH1_TOM1-3_dom"/>
    <property type="match status" value="1"/>
</dbReference>
<name>A0A5J5PFS6_GOSBA</name>
<evidence type="ECO:0000313" key="10">
    <source>
        <dbReference type="Proteomes" id="UP000327439"/>
    </source>
</evidence>
<dbReference type="InterPro" id="IPR040226">
    <property type="entry name" value="THH1/TOM1/TOM3"/>
</dbReference>
<dbReference type="InterPro" id="IPR009457">
    <property type="entry name" value="THH1/TOM1/TOM3_dom"/>
</dbReference>
<reference evidence="10" key="1">
    <citation type="journal article" date="2020" name="Nat. Genet.">
        <title>Genomic diversifications of five Gossypium allopolyploid species and their impact on cotton improvement.</title>
        <authorList>
            <person name="Chen Z.J."/>
            <person name="Sreedasyam A."/>
            <person name="Ando A."/>
            <person name="Song Q."/>
            <person name="De Santiago L.M."/>
            <person name="Hulse-Kemp A.M."/>
            <person name="Ding M."/>
            <person name="Ye W."/>
            <person name="Kirkbride R.C."/>
            <person name="Jenkins J."/>
            <person name="Plott C."/>
            <person name="Lovell J."/>
            <person name="Lin Y.M."/>
            <person name="Vaughn R."/>
            <person name="Liu B."/>
            <person name="Simpson S."/>
            <person name="Scheffler B.E."/>
            <person name="Wen L."/>
            <person name="Saski C.A."/>
            <person name="Grover C.E."/>
            <person name="Hu G."/>
            <person name="Conover J.L."/>
            <person name="Carlson J.W."/>
            <person name="Shu S."/>
            <person name="Boston L.B."/>
            <person name="Williams M."/>
            <person name="Peterson D.G."/>
            <person name="McGee K."/>
            <person name="Jones D.C."/>
            <person name="Wendel J.F."/>
            <person name="Stelly D.M."/>
            <person name="Grimwood J."/>
            <person name="Schmutz J."/>
        </authorList>
    </citation>
    <scope>NUCLEOTIDE SEQUENCE [LARGE SCALE GENOMIC DNA]</scope>
    <source>
        <strain evidence="10">cv. 3-79</strain>
    </source>
</reference>
<keyword evidence="4 7" id="KW-0812">Transmembrane</keyword>
<evidence type="ECO:0000259" key="8">
    <source>
        <dbReference type="Pfam" id="PF06454"/>
    </source>
</evidence>
<proteinExistence type="inferred from homology"/>
<accession>A0A5J5PFS6</accession>
<dbReference type="EMBL" id="CM018225">
    <property type="protein sequence ID" value="KAB2005379.1"/>
    <property type="molecule type" value="Genomic_DNA"/>
</dbReference>
<protein>
    <recommendedName>
        <fullName evidence="8">THH1/TOM1/TOM3 domain-containing protein</fullName>
    </recommendedName>
</protein>
<dbReference type="GO" id="GO:0005774">
    <property type="term" value="C:vacuolar membrane"/>
    <property type="evidence" value="ECO:0007669"/>
    <property type="project" value="UniProtKB-SubCell"/>
</dbReference>
<keyword evidence="6 7" id="KW-0472">Membrane</keyword>
<dbReference type="Proteomes" id="UP000327439">
    <property type="component" value="Chromosome D11"/>
</dbReference>
<keyword evidence="5 7" id="KW-1133">Transmembrane helix</keyword>
<feature type="domain" description="THH1/TOM1/TOM3" evidence="8">
    <location>
        <begin position="26"/>
        <end position="84"/>
    </location>
</feature>
<feature type="transmembrane region" description="Helical" evidence="7">
    <location>
        <begin position="58"/>
        <end position="76"/>
    </location>
</feature>
<evidence type="ECO:0000256" key="6">
    <source>
        <dbReference type="ARBA" id="ARBA00023136"/>
    </source>
</evidence>
<evidence type="ECO:0000256" key="3">
    <source>
        <dbReference type="ARBA" id="ARBA00022554"/>
    </source>
</evidence>
<comment type="similarity">
    <text evidence="2">Belongs to the plant tobamovirus multiplication TOM1 protein family.</text>
</comment>
<keyword evidence="10" id="KW-1185">Reference proteome</keyword>
<dbReference type="AlphaFoldDB" id="A0A5J5PFS6"/>
<sequence>MGGLWDVESHNDGQQEGCLLRVISQFQSFYLKCSFQMCFNGFDKGADLDVLNHPILNLIYYLLVEILPSSLVLFILRKLPPKRGVSLFAALGFLLYGGRDDEDDSVVKMKAAEEALEAKQKVTNSLSATCSFFFYHVL</sequence>
<dbReference type="PANTHER" id="PTHR31142">
    <property type="entry name" value="TOBAMOVIRUS MULTIPLICATION PROTEIN 1-LIKE ISOFORM X1"/>
    <property type="match status" value="1"/>
</dbReference>
<comment type="subcellular location">
    <subcellularLocation>
        <location evidence="1">Vacuole membrane</location>
        <topology evidence="1">Multi-pass membrane protein</topology>
    </subcellularLocation>
</comment>
<organism evidence="9 10">
    <name type="scientific">Gossypium barbadense</name>
    <name type="common">Sea Island cotton</name>
    <name type="synonym">Hibiscus barbadensis</name>
    <dbReference type="NCBI Taxonomy" id="3634"/>
    <lineage>
        <taxon>Eukaryota</taxon>
        <taxon>Viridiplantae</taxon>
        <taxon>Streptophyta</taxon>
        <taxon>Embryophyta</taxon>
        <taxon>Tracheophyta</taxon>
        <taxon>Spermatophyta</taxon>
        <taxon>Magnoliopsida</taxon>
        <taxon>eudicotyledons</taxon>
        <taxon>Gunneridae</taxon>
        <taxon>Pentapetalae</taxon>
        <taxon>rosids</taxon>
        <taxon>malvids</taxon>
        <taxon>Malvales</taxon>
        <taxon>Malvaceae</taxon>
        <taxon>Malvoideae</taxon>
        <taxon>Gossypium</taxon>
    </lineage>
</organism>
<dbReference type="OrthoDB" id="19798at2759"/>
<evidence type="ECO:0000256" key="7">
    <source>
        <dbReference type="SAM" id="Phobius"/>
    </source>
</evidence>